<keyword evidence="2" id="KW-1185">Reference proteome</keyword>
<dbReference type="EMBL" id="JAGKQM010000019">
    <property type="protein sequence ID" value="KAH0856995.1"/>
    <property type="molecule type" value="Genomic_DNA"/>
</dbReference>
<gene>
    <name evidence="1" type="ORF">HID58_085256</name>
</gene>
<evidence type="ECO:0000313" key="2">
    <source>
        <dbReference type="Proteomes" id="UP000824890"/>
    </source>
</evidence>
<accession>A0ABQ7XPY8</accession>
<evidence type="ECO:0000313" key="1">
    <source>
        <dbReference type="EMBL" id="KAH0856995.1"/>
    </source>
</evidence>
<dbReference type="Proteomes" id="UP000824890">
    <property type="component" value="Unassembled WGS sequence"/>
</dbReference>
<reference evidence="1 2" key="1">
    <citation type="submission" date="2021-05" db="EMBL/GenBank/DDBJ databases">
        <title>Genome Assembly of Synthetic Allotetraploid Brassica napus Reveals Homoeologous Exchanges between Subgenomes.</title>
        <authorList>
            <person name="Davis J.T."/>
        </authorList>
    </citation>
    <scope>NUCLEOTIDE SEQUENCE [LARGE SCALE GENOMIC DNA]</scope>
    <source>
        <strain evidence="2">cv. Da-Ae</strain>
        <tissue evidence="1">Seedling</tissue>
    </source>
</reference>
<proteinExistence type="predicted"/>
<comment type="caution">
    <text evidence="1">The sequence shown here is derived from an EMBL/GenBank/DDBJ whole genome shotgun (WGS) entry which is preliminary data.</text>
</comment>
<sequence length="85" mass="9331">MADEFSRTRVLDSTLCDQENLMELSSYVVVLASTASPSSPNSLLLVALEIHLVSPEILIDVRADLTRLLNCLAKSRSSSDNYALF</sequence>
<name>A0ABQ7XPY8_BRANA</name>
<organism evidence="1 2">
    <name type="scientific">Brassica napus</name>
    <name type="common">Rape</name>
    <dbReference type="NCBI Taxonomy" id="3708"/>
    <lineage>
        <taxon>Eukaryota</taxon>
        <taxon>Viridiplantae</taxon>
        <taxon>Streptophyta</taxon>
        <taxon>Embryophyta</taxon>
        <taxon>Tracheophyta</taxon>
        <taxon>Spermatophyta</taxon>
        <taxon>Magnoliopsida</taxon>
        <taxon>eudicotyledons</taxon>
        <taxon>Gunneridae</taxon>
        <taxon>Pentapetalae</taxon>
        <taxon>rosids</taxon>
        <taxon>malvids</taxon>
        <taxon>Brassicales</taxon>
        <taxon>Brassicaceae</taxon>
        <taxon>Brassiceae</taxon>
        <taxon>Brassica</taxon>
    </lineage>
</organism>
<protein>
    <submittedName>
        <fullName evidence="1">Uncharacterized protein</fullName>
    </submittedName>
</protein>